<comment type="caution">
    <text evidence="2">The sequence shown here is derived from an EMBL/GenBank/DDBJ whole genome shotgun (WGS) entry which is preliminary data.</text>
</comment>
<protein>
    <submittedName>
        <fullName evidence="2">ABC transporter substrate-binding protein</fullName>
    </submittedName>
</protein>
<keyword evidence="1" id="KW-0732">Signal</keyword>
<name>A0A6P2CI48_9NOCA</name>
<accession>A0A6P2CI48</accession>
<dbReference type="PROSITE" id="PS51257">
    <property type="entry name" value="PROKAR_LIPOPROTEIN"/>
    <property type="match status" value="1"/>
</dbReference>
<dbReference type="Gene3D" id="3.40.190.10">
    <property type="entry name" value="Periplasmic binding protein-like II"/>
    <property type="match status" value="1"/>
</dbReference>
<feature type="chain" id="PRO_5039510302" evidence="1">
    <location>
        <begin position="26"/>
        <end position="390"/>
    </location>
</feature>
<proteinExistence type="predicted"/>
<reference evidence="2 3" key="1">
    <citation type="submission" date="2018-07" db="EMBL/GenBank/DDBJ databases">
        <title>Genome sequence of Rhodococcus rhodnii ATCC 35071 from Rhodnius prolixus.</title>
        <authorList>
            <person name="Patel V."/>
            <person name="Vogel K.J."/>
        </authorList>
    </citation>
    <scope>NUCLEOTIDE SEQUENCE [LARGE SCALE GENOMIC DNA]</scope>
    <source>
        <strain evidence="2 3">ATCC 35071</strain>
    </source>
</reference>
<evidence type="ECO:0000256" key="1">
    <source>
        <dbReference type="SAM" id="SignalP"/>
    </source>
</evidence>
<feature type="signal peptide" evidence="1">
    <location>
        <begin position="1"/>
        <end position="25"/>
    </location>
</feature>
<dbReference type="EMBL" id="QRCM01000001">
    <property type="protein sequence ID" value="TXG92459.1"/>
    <property type="molecule type" value="Genomic_DNA"/>
</dbReference>
<organism evidence="2 3">
    <name type="scientific">Rhodococcus rhodnii</name>
    <dbReference type="NCBI Taxonomy" id="38312"/>
    <lineage>
        <taxon>Bacteria</taxon>
        <taxon>Bacillati</taxon>
        <taxon>Actinomycetota</taxon>
        <taxon>Actinomycetes</taxon>
        <taxon>Mycobacteriales</taxon>
        <taxon>Nocardiaceae</taxon>
        <taxon>Rhodococcus</taxon>
    </lineage>
</organism>
<dbReference type="Proteomes" id="UP000471120">
    <property type="component" value="Unassembled WGS sequence"/>
</dbReference>
<dbReference type="AlphaFoldDB" id="A0A6P2CI48"/>
<sequence length="390" mass="41922">MRRRAHARRGAFVALAATTGLVLTACSGEDAATASSGYDGPIGAIDLSQDCPATVVIQTDWNPEVEHGGSYQMLGPDPQIDANSKRTSGPLFASGEYTGVDLEIRSGGPAIGFQSVTSQMYQDPDIMLGYVDTDQAISNSGNNPTIGVYAALEKSPMMLMWDPETYPDVERIEDLKDTPAKVLYFEGEAYMDYLTGSGVLNPDQVDGSYDGTPANFVAAGGANGQQGFASSEPYVYENEVEGWKKPVNFELIHDTGYPTYKSPLAVRADALEENSACLEKLVPVMQQASVDYFADPAAANAVILDAVEQYNTGWVYGQGNADYGLETMTELELVGNGTTPTHGDFDEARVQQLIDITRPVFNEQGKDVPADLAPDAVVTNRFIDESISFP</sequence>
<evidence type="ECO:0000313" key="2">
    <source>
        <dbReference type="EMBL" id="TXG92459.1"/>
    </source>
</evidence>
<gene>
    <name evidence="2" type="ORF">DW322_06080</name>
</gene>
<evidence type="ECO:0000313" key="3">
    <source>
        <dbReference type="Proteomes" id="UP000471120"/>
    </source>
</evidence>